<dbReference type="GO" id="GO:0003723">
    <property type="term" value="F:RNA binding"/>
    <property type="evidence" value="ECO:0007669"/>
    <property type="project" value="InterPro"/>
</dbReference>
<keyword evidence="1" id="KW-0175">Coiled coil</keyword>
<dbReference type="GO" id="GO:0140098">
    <property type="term" value="F:catalytic activity, acting on RNA"/>
    <property type="evidence" value="ECO:0007669"/>
    <property type="project" value="UniProtKB-ARBA"/>
</dbReference>
<dbReference type="EMBL" id="JAHLFO010000136">
    <property type="protein sequence ID" value="MBU3814817.1"/>
    <property type="molecule type" value="Genomic_DNA"/>
</dbReference>
<dbReference type="Pfam" id="PF00849">
    <property type="entry name" value="PseudoU_synth_2"/>
    <property type="match status" value="1"/>
</dbReference>
<comment type="caution">
    <text evidence="3">The sequence shown here is derived from an EMBL/GenBank/DDBJ whole genome shotgun (WGS) entry which is preliminary data.</text>
</comment>
<name>A0A9E2NPI9_9BACE</name>
<dbReference type="InterPro" id="IPR050188">
    <property type="entry name" value="RluA_PseudoU_synthase"/>
</dbReference>
<evidence type="ECO:0000313" key="3">
    <source>
        <dbReference type="EMBL" id="MBU3814817.1"/>
    </source>
</evidence>
<accession>A0A9E2NPI9</accession>
<dbReference type="Gene3D" id="3.30.2350.10">
    <property type="entry name" value="Pseudouridine synthase"/>
    <property type="match status" value="1"/>
</dbReference>
<dbReference type="InterPro" id="IPR006224">
    <property type="entry name" value="PsdUridine_synth_RluA-like_CS"/>
</dbReference>
<dbReference type="SUPFAM" id="SSF55120">
    <property type="entry name" value="Pseudouridine synthase"/>
    <property type="match status" value="1"/>
</dbReference>
<dbReference type="CDD" id="cd02869">
    <property type="entry name" value="PseudoU_synth_RluA_like"/>
    <property type="match status" value="1"/>
</dbReference>
<dbReference type="PANTHER" id="PTHR21600">
    <property type="entry name" value="MITOCHONDRIAL RNA PSEUDOURIDINE SYNTHASE"/>
    <property type="match status" value="1"/>
</dbReference>
<dbReference type="PROSITE" id="PS01129">
    <property type="entry name" value="PSI_RLU"/>
    <property type="match status" value="1"/>
</dbReference>
<reference evidence="3" key="2">
    <citation type="submission" date="2021-04" db="EMBL/GenBank/DDBJ databases">
        <authorList>
            <person name="Gilroy R."/>
        </authorList>
    </citation>
    <scope>NUCLEOTIDE SEQUENCE</scope>
    <source>
        <strain evidence="3">B3-3758</strain>
    </source>
</reference>
<dbReference type="PANTHER" id="PTHR21600:SF89">
    <property type="entry name" value="RIBOSOMAL LARGE SUBUNIT PSEUDOURIDINE SYNTHASE A"/>
    <property type="match status" value="1"/>
</dbReference>
<evidence type="ECO:0000313" key="4">
    <source>
        <dbReference type="Proteomes" id="UP000824236"/>
    </source>
</evidence>
<feature type="coiled-coil region" evidence="1">
    <location>
        <begin position="98"/>
        <end position="187"/>
    </location>
</feature>
<reference evidence="3" key="1">
    <citation type="journal article" date="2021" name="PeerJ">
        <title>Extensive microbial diversity within the chicken gut microbiome revealed by metagenomics and culture.</title>
        <authorList>
            <person name="Gilroy R."/>
            <person name="Ravi A."/>
            <person name="Getino M."/>
            <person name="Pursley I."/>
            <person name="Horton D.L."/>
            <person name="Alikhan N.F."/>
            <person name="Baker D."/>
            <person name="Gharbi K."/>
            <person name="Hall N."/>
            <person name="Watson M."/>
            <person name="Adriaenssens E.M."/>
            <person name="Foster-Nyarko E."/>
            <person name="Jarju S."/>
            <person name="Secka A."/>
            <person name="Antonio M."/>
            <person name="Oren A."/>
            <person name="Chaudhuri R.R."/>
            <person name="La Ragione R."/>
            <person name="Hildebrand F."/>
            <person name="Pallen M.J."/>
        </authorList>
    </citation>
    <scope>NUCLEOTIDE SEQUENCE</scope>
    <source>
        <strain evidence="3">B3-3758</strain>
    </source>
</reference>
<dbReference type="GO" id="GO:0009982">
    <property type="term" value="F:pseudouridine synthase activity"/>
    <property type="evidence" value="ECO:0007669"/>
    <property type="project" value="InterPro"/>
</dbReference>
<protein>
    <submittedName>
        <fullName evidence="3">RNA pseudouridine synthase</fullName>
    </submittedName>
</protein>
<proteinExistence type="predicted"/>
<evidence type="ECO:0000256" key="1">
    <source>
        <dbReference type="SAM" id="Coils"/>
    </source>
</evidence>
<organism evidence="3 4">
    <name type="scientific">Candidatus Bacteroides intestinipullorum</name>
    <dbReference type="NCBI Taxonomy" id="2838471"/>
    <lineage>
        <taxon>Bacteria</taxon>
        <taxon>Pseudomonadati</taxon>
        <taxon>Bacteroidota</taxon>
        <taxon>Bacteroidia</taxon>
        <taxon>Bacteroidales</taxon>
        <taxon>Bacteroidaceae</taxon>
        <taxon>Bacteroides</taxon>
    </lineage>
</organism>
<dbReference type="AlphaFoldDB" id="A0A9E2NPI9"/>
<dbReference type="Proteomes" id="UP000824236">
    <property type="component" value="Unassembled WGS sequence"/>
</dbReference>
<gene>
    <name evidence="3" type="ORF">H9791_10025</name>
</gene>
<sequence>MLHPFHTDISGIPLPARFTYPFCYTPHPLCVRAAEEVQQYLAQHPEWNEGKMFGVLVVQTDEGELGYLAAFSGILAGQNKLPFFVPPVYDLLQPDGFFKREETEISALNARITQLEKDPDYLQQKKALLQAEAEAKTTMDSARQALKTAKAKREERRRSSTLTPEETNALIRESQFQKAEYKRLERRWKERIDTLRLPIETHEASLQALRHERKERSADLQLRLFRQFRMLNYHGEVKDLCELFADTTQRIPPAGAGECAAPKLLQYAYLHGWKPLAMAEFWWGKPSQTEVRRPGCYYPSCTGKCGPILRHMLQGLDVEDNPLPQGNDKEKELEIIYEDDVVVVVNKPSGLLSVPGKERNTSVQALMQARLPQADGPLTVHRLDMDTSGLLLIAKTKEAHQCLQAQFEQRLIRKRYIALLEGVVSHDRGSIDLPLRPDLHDRPRQVVDPIHGKKALTDYEVLERKDGRTLIAFYPKTGRTHQLRVHAAHPRGLHCPIVGDALYGTPAERLCLHAEQLEFTHPVTGKQMMFQVKAPF</sequence>
<dbReference type="InterPro" id="IPR020103">
    <property type="entry name" value="PsdUridine_synth_cat_dom_sf"/>
</dbReference>
<dbReference type="GO" id="GO:0000455">
    <property type="term" value="P:enzyme-directed rRNA pseudouridine synthesis"/>
    <property type="evidence" value="ECO:0007669"/>
    <property type="project" value="TreeGrafter"/>
</dbReference>
<evidence type="ECO:0000259" key="2">
    <source>
        <dbReference type="Pfam" id="PF00849"/>
    </source>
</evidence>
<dbReference type="InterPro" id="IPR006145">
    <property type="entry name" value="PsdUridine_synth_RsuA/RluA"/>
</dbReference>
<feature type="domain" description="Pseudouridine synthase RsuA/RluA-like" evidence="2">
    <location>
        <begin position="342"/>
        <end position="489"/>
    </location>
</feature>